<dbReference type="EMBL" id="QVQW01000007">
    <property type="protein sequence ID" value="RKU47743.1"/>
    <property type="molecule type" value="Genomic_DNA"/>
</dbReference>
<dbReference type="AlphaFoldDB" id="A0A420YIM1"/>
<dbReference type="STRING" id="177199.A0A420YIM1"/>
<accession>A0A420YIM1</accession>
<feature type="region of interest" description="Disordered" evidence="1">
    <location>
        <begin position="135"/>
        <end position="181"/>
    </location>
</feature>
<dbReference type="Proteomes" id="UP000275385">
    <property type="component" value="Unassembled WGS sequence"/>
</dbReference>
<reference evidence="2 3" key="1">
    <citation type="submission" date="2018-08" db="EMBL/GenBank/DDBJ databases">
        <title>Draft genome of the lignicolous fungus Coniochaeta pulveracea.</title>
        <authorList>
            <person name="Borstlap C.J."/>
            <person name="De Witt R.N."/>
            <person name="Botha A."/>
            <person name="Volschenk H."/>
        </authorList>
    </citation>
    <scope>NUCLEOTIDE SEQUENCE [LARGE SCALE GENOMIC DNA]</scope>
    <source>
        <strain evidence="2 3">CAB683</strain>
    </source>
</reference>
<comment type="caution">
    <text evidence="2">The sequence shown here is derived from an EMBL/GenBank/DDBJ whole genome shotgun (WGS) entry which is preliminary data.</text>
</comment>
<gene>
    <name evidence="2" type="ORF">DL546_003772</name>
</gene>
<keyword evidence="3" id="KW-1185">Reference proteome</keyword>
<sequence length="181" mass="20655">MFSILPSPYDLTTTATILIELKYTFYLKQANIRRTFPTVVFAARIVVDDHTSLLTSVDEACLKRIGEAVRFTDYSRCDLRNYEVERFLVWNGLEDGKLPLAGLSEVDFGTQWELVERRGWMDRLRVHMAFEVDLDGDEGREEQESEAEEEAEEGEAQDSEESQTVVGDLGEESMSVVSLNE</sequence>
<evidence type="ECO:0000313" key="2">
    <source>
        <dbReference type="EMBL" id="RKU47743.1"/>
    </source>
</evidence>
<name>A0A420YIM1_9PEZI</name>
<proteinExistence type="predicted"/>
<feature type="compositionally biased region" description="Acidic residues" evidence="1">
    <location>
        <begin position="135"/>
        <end position="161"/>
    </location>
</feature>
<evidence type="ECO:0000313" key="3">
    <source>
        <dbReference type="Proteomes" id="UP000275385"/>
    </source>
</evidence>
<evidence type="ECO:0000256" key="1">
    <source>
        <dbReference type="SAM" id="MobiDB-lite"/>
    </source>
</evidence>
<organism evidence="2 3">
    <name type="scientific">Coniochaeta pulveracea</name>
    <dbReference type="NCBI Taxonomy" id="177199"/>
    <lineage>
        <taxon>Eukaryota</taxon>
        <taxon>Fungi</taxon>
        <taxon>Dikarya</taxon>
        <taxon>Ascomycota</taxon>
        <taxon>Pezizomycotina</taxon>
        <taxon>Sordariomycetes</taxon>
        <taxon>Sordariomycetidae</taxon>
        <taxon>Coniochaetales</taxon>
        <taxon>Coniochaetaceae</taxon>
        <taxon>Coniochaeta</taxon>
    </lineage>
</organism>
<protein>
    <submittedName>
        <fullName evidence="2">Uncharacterized protein</fullName>
    </submittedName>
</protein>
<dbReference type="OrthoDB" id="5226310at2759"/>